<proteinExistence type="predicted"/>
<dbReference type="Pfam" id="PF01048">
    <property type="entry name" value="PNP_UDP_1"/>
    <property type="match status" value="1"/>
</dbReference>
<dbReference type="EMBL" id="JBFALK010000031">
    <property type="protein sequence ID" value="MEV0974493.1"/>
    <property type="molecule type" value="Genomic_DNA"/>
</dbReference>
<reference evidence="2 3" key="1">
    <citation type="submission" date="2024-06" db="EMBL/GenBank/DDBJ databases">
        <title>The Natural Products Discovery Center: Release of the First 8490 Sequenced Strains for Exploring Actinobacteria Biosynthetic Diversity.</title>
        <authorList>
            <person name="Kalkreuter E."/>
            <person name="Kautsar S.A."/>
            <person name="Yang D."/>
            <person name="Bader C.D."/>
            <person name="Teijaro C.N."/>
            <person name="Fluegel L."/>
            <person name="Davis C.M."/>
            <person name="Simpson J.R."/>
            <person name="Lauterbach L."/>
            <person name="Steele A.D."/>
            <person name="Gui C."/>
            <person name="Meng S."/>
            <person name="Li G."/>
            <person name="Viehrig K."/>
            <person name="Ye F."/>
            <person name="Su P."/>
            <person name="Kiefer A.F."/>
            <person name="Nichols A."/>
            <person name="Cepeda A.J."/>
            <person name="Yan W."/>
            <person name="Fan B."/>
            <person name="Jiang Y."/>
            <person name="Adhikari A."/>
            <person name="Zheng C.-J."/>
            <person name="Schuster L."/>
            <person name="Cowan T.M."/>
            <person name="Smanski M.J."/>
            <person name="Chevrette M.G."/>
            <person name="De Carvalho L.P.S."/>
            <person name="Shen B."/>
        </authorList>
    </citation>
    <scope>NUCLEOTIDE SEQUENCE [LARGE SCALE GENOMIC DNA]</scope>
    <source>
        <strain evidence="2 3">NPDC050100</strain>
    </source>
</reference>
<evidence type="ECO:0000313" key="3">
    <source>
        <dbReference type="Proteomes" id="UP001551675"/>
    </source>
</evidence>
<comment type="caution">
    <text evidence="2">The sequence shown here is derived from an EMBL/GenBank/DDBJ whole genome shotgun (WGS) entry which is preliminary data.</text>
</comment>
<keyword evidence="3" id="KW-1185">Reference proteome</keyword>
<dbReference type="SUPFAM" id="SSF53167">
    <property type="entry name" value="Purine and uridine phosphorylases"/>
    <property type="match status" value="1"/>
</dbReference>
<name>A0ABV3GS77_MICGL</name>
<dbReference type="InterPro" id="IPR000845">
    <property type="entry name" value="Nucleoside_phosphorylase_d"/>
</dbReference>
<dbReference type="InterPro" id="IPR035994">
    <property type="entry name" value="Nucleoside_phosphorylase_sf"/>
</dbReference>
<dbReference type="Proteomes" id="UP001551675">
    <property type="component" value="Unassembled WGS sequence"/>
</dbReference>
<evidence type="ECO:0000259" key="1">
    <source>
        <dbReference type="Pfam" id="PF01048"/>
    </source>
</evidence>
<gene>
    <name evidence="2" type="ORF">AB0I59_38355</name>
</gene>
<organism evidence="2 3">
    <name type="scientific">Microtetraspora glauca</name>
    <dbReference type="NCBI Taxonomy" id="1996"/>
    <lineage>
        <taxon>Bacteria</taxon>
        <taxon>Bacillati</taxon>
        <taxon>Actinomycetota</taxon>
        <taxon>Actinomycetes</taxon>
        <taxon>Streptosporangiales</taxon>
        <taxon>Streptosporangiaceae</taxon>
        <taxon>Microtetraspora</taxon>
    </lineage>
</organism>
<protein>
    <recommendedName>
        <fullName evidence="1">Nucleoside phosphorylase domain-containing protein</fullName>
    </recommendedName>
</protein>
<dbReference type="PANTHER" id="PTHR46832:SF1">
    <property type="entry name" value="5'-METHYLTHIOADENOSINE_S-ADENOSYLHOMOCYSTEINE NUCLEOSIDASE"/>
    <property type="match status" value="1"/>
</dbReference>
<dbReference type="RefSeq" id="WP_358141175.1">
    <property type="nucleotide sequence ID" value="NZ_JBFALK010000031.1"/>
</dbReference>
<dbReference type="PANTHER" id="PTHR46832">
    <property type="entry name" value="5'-METHYLTHIOADENOSINE/S-ADENOSYLHOMOCYSTEINE NUCLEOSIDASE"/>
    <property type="match status" value="1"/>
</dbReference>
<evidence type="ECO:0000313" key="2">
    <source>
        <dbReference type="EMBL" id="MEV0974493.1"/>
    </source>
</evidence>
<dbReference type="Gene3D" id="3.40.50.1580">
    <property type="entry name" value="Nucleoside phosphorylase domain"/>
    <property type="match status" value="1"/>
</dbReference>
<feature type="domain" description="Nucleoside phosphorylase" evidence="1">
    <location>
        <begin position="45"/>
        <end position="286"/>
    </location>
</feature>
<sequence length="296" mass="31752">MSVNSGIVNHGGSMEISQSAVGHGATVSVQADLDKESSDTRRADVGVITILTEEAAAVHAVLGLQRTQTSGLPFFEGTVNVRGTTTRVAAIRALSQGQRSTVMAFDHLRRHYNPAVVVLTGIGGGIHPDPAIGDVVVTTRVVYYDLRKETPDGRRRRGEEREAPAPVGHAVNSFFIDFGEPARFQDSQDNGPIRDYQVHTGPIGSGDAVIADAESEIIRYLKAFNDKILAVDMEAGGLTQAFHEQDGPQAVRGWAVVRGISDGANPDKDDNYHDIAARHAAIVLRSLLPYLPVDKS</sequence>
<accession>A0ABV3GS77</accession>